<organism evidence="1 2">
    <name type="scientific">Klebsiella phage vB_KvM-Eowyn</name>
    <dbReference type="NCBI Taxonomy" id="2762819"/>
    <lineage>
        <taxon>Viruses</taxon>
        <taxon>Duplodnaviria</taxon>
        <taxon>Heunggongvirae</taxon>
        <taxon>Uroviricota</taxon>
        <taxon>Caudoviricetes</taxon>
        <taxon>Chimalliviridae</taxon>
        <taxon>Eowynvirus</taxon>
        <taxon>Eowynvirus eowyn</taxon>
    </lineage>
</organism>
<gene>
    <name evidence="1" type="ORF">LLCLJKAH_00119</name>
</gene>
<sequence>MAMPYTRIYSIGYTRTTTDAGSIMELNSDSEAIALFEQLAQGDVGLSNWPYTRNAITCASRLFGSDLQEWFDSQASNDRLTVNARGLLNDTIGYINTGNRKVSLQSWARILMREQDMDLPKGPGKIEVITDLKTNALTQWLRHDRGLIDLVTTMNILFGKGVSQ</sequence>
<name>A0A7R8MK50_9CAUD</name>
<protein>
    <submittedName>
        <fullName evidence="1">Putative virion structural protein</fullName>
    </submittedName>
</protein>
<keyword evidence="2" id="KW-1185">Reference proteome</keyword>
<proteinExistence type="predicted"/>
<dbReference type="InterPro" id="IPR057919">
    <property type="entry name" value="PhiKZ_Gp91"/>
</dbReference>
<accession>A0A7R8MK50</accession>
<dbReference type="EMBL" id="LR881104">
    <property type="protein sequence ID" value="CAD5236108.1"/>
    <property type="molecule type" value="Genomic_DNA"/>
</dbReference>
<evidence type="ECO:0000313" key="2">
    <source>
        <dbReference type="Proteomes" id="UP000596247"/>
    </source>
</evidence>
<dbReference type="Proteomes" id="UP000596247">
    <property type="component" value="Chromosome"/>
</dbReference>
<evidence type="ECO:0000313" key="1">
    <source>
        <dbReference type="EMBL" id="CAD5236108.1"/>
    </source>
</evidence>
<reference evidence="1 2" key="1">
    <citation type="submission" date="2020-09" db="EMBL/GenBank/DDBJ databases">
        <authorList>
            <person name="Jameson E."/>
        </authorList>
    </citation>
    <scope>NUCLEOTIDE SEQUENCE [LARGE SCALE GENOMIC DNA]</scope>
</reference>
<dbReference type="Pfam" id="PF25618">
    <property type="entry name" value="PhiKZ_gp91"/>
    <property type="match status" value="1"/>
</dbReference>